<dbReference type="GO" id="GO:0015074">
    <property type="term" value="P:DNA integration"/>
    <property type="evidence" value="ECO:0007669"/>
    <property type="project" value="UniProtKB-KW"/>
</dbReference>
<dbReference type="InterPro" id="IPR050639">
    <property type="entry name" value="SSR_resolvase"/>
</dbReference>
<dbReference type="GO" id="GO:0000150">
    <property type="term" value="F:DNA strand exchange activity"/>
    <property type="evidence" value="ECO:0007669"/>
    <property type="project" value="InterPro"/>
</dbReference>
<dbReference type="SMART" id="SM00857">
    <property type="entry name" value="Resolvase"/>
    <property type="match status" value="1"/>
</dbReference>
<name>A0A8H9UQW8_CLOPF</name>
<dbReference type="Proteomes" id="UP000859547">
    <property type="component" value="Unassembled WGS sequence"/>
</dbReference>
<dbReference type="FunFam" id="3.40.50.1390:FF:000001">
    <property type="entry name" value="DNA recombinase"/>
    <property type="match status" value="1"/>
</dbReference>
<evidence type="ECO:0000256" key="3">
    <source>
        <dbReference type="ARBA" id="ARBA00023125"/>
    </source>
</evidence>
<dbReference type="Gene3D" id="3.40.50.1390">
    <property type="entry name" value="Resolvase, N-terminal catalytic domain"/>
    <property type="match status" value="1"/>
</dbReference>
<evidence type="ECO:0000256" key="5">
    <source>
        <dbReference type="PIRSR" id="PIRSR606118-50"/>
    </source>
</evidence>
<dbReference type="PROSITE" id="PS51736">
    <property type="entry name" value="RECOMBINASES_3"/>
    <property type="match status" value="1"/>
</dbReference>
<comment type="similarity">
    <text evidence="1">Belongs to the site-specific recombinase resolvase family.</text>
</comment>
<keyword evidence="3" id="KW-0238">DNA-binding</keyword>
<dbReference type="EMBL" id="DACTCB010000001">
    <property type="protein sequence ID" value="HAT4306254.1"/>
    <property type="molecule type" value="Genomic_DNA"/>
</dbReference>
<dbReference type="CDD" id="cd03768">
    <property type="entry name" value="SR_ResInv"/>
    <property type="match status" value="1"/>
</dbReference>
<feature type="active site" description="O-(5'-phospho-DNA)-serine intermediate" evidence="5 6">
    <location>
        <position position="9"/>
    </location>
</feature>
<dbReference type="GO" id="GO:0003677">
    <property type="term" value="F:DNA binding"/>
    <property type="evidence" value="ECO:0007669"/>
    <property type="project" value="UniProtKB-KW"/>
</dbReference>
<reference evidence="7" key="2">
    <citation type="submission" date="2020-07" db="EMBL/GenBank/DDBJ databases">
        <authorList>
            <consortium name="NCBI Pathogen Detection Project"/>
        </authorList>
    </citation>
    <scope>NUCLEOTIDE SEQUENCE</scope>
    <source>
        <strain evidence="7">C8</strain>
    </source>
</reference>
<accession>A0A8H9UQW8</accession>
<evidence type="ECO:0000256" key="1">
    <source>
        <dbReference type="ARBA" id="ARBA00009913"/>
    </source>
</evidence>
<dbReference type="SUPFAM" id="SSF53041">
    <property type="entry name" value="Resolvase-like"/>
    <property type="match status" value="1"/>
</dbReference>
<dbReference type="PANTHER" id="PTHR30461">
    <property type="entry name" value="DNA-INVERTASE FROM LAMBDOID PROPHAGE"/>
    <property type="match status" value="1"/>
</dbReference>
<dbReference type="PROSITE" id="PS00397">
    <property type="entry name" value="RECOMBINASES_1"/>
    <property type="match status" value="1"/>
</dbReference>
<dbReference type="InterPro" id="IPR006118">
    <property type="entry name" value="Recombinase_CS"/>
</dbReference>
<evidence type="ECO:0000256" key="2">
    <source>
        <dbReference type="ARBA" id="ARBA00022908"/>
    </source>
</evidence>
<dbReference type="Pfam" id="PF00239">
    <property type="entry name" value="Resolvase"/>
    <property type="match status" value="1"/>
</dbReference>
<organism evidence="7">
    <name type="scientific">Clostridium perfringens</name>
    <dbReference type="NCBI Taxonomy" id="1502"/>
    <lineage>
        <taxon>Bacteria</taxon>
        <taxon>Bacillati</taxon>
        <taxon>Bacillota</taxon>
        <taxon>Clostridia</taxon>
        <taxon>Eubacteriales</taxon>
        <taxon>Clostridiaceae</taxon>
        <taxon>Clostridium</taxon>
    </lineage>
</organism>
<dbReference type="InterPro" id="IPR006119">
    <property type="entry name" value="Resolv_N"/>
</dbReference>
<dbReference type="AlphaFoldDB" id="A0A8H9UQW8"/>
<evidence type="ECO:0000313" key="7">
    <source>
        <dbReference type="EMBL" id="HAT4306254.1"/>
    </source>
</evidence>
<protein>
    <submittedName>
        <fullName evidence="7">Recombinase family protein</fullName>
    </submittedName>
</protein>
<dbReference type="RefSeq" id="WP_277154606.1">
    <property type="nucleotide sequence ID" value="NZ_CATNYV010000008.1"/>
</dbReference>
<evidence type="ECO:0000256" key="6">
    <source>
        <dbReference type="PROSITE-ProRule" id="PRU10137"/>
    </source>
</evidence>
<evidence type="ECO:0000256" key="4">
    <source>
        <dbReference type="ARBA" id="ARBA00023172"/>
    </source>
</evidence>
<dbReference type="PANTHER" id="PTHR30461:SF26">
    <property type="entry name" value="RESOLVASE HOMOLOG YNEB"/>
    <property type="match status" value="1"/>
</dbReference>
<dbReference type="InterPro" id="IPR036162">
    <property type="entry name" value="Resolvase-like_N_sf"/>
</dbReference>
<gene>
    <name evidence="7" type="ORF">I9080_000002</name>
</gene>
<comment type="caution">
    <text evidence="7">The sequence shown here is derived from an EMBL/GenBank/DDBJ whole genome shotgun (WGS) entry which is preliminary data.</text>
</comment>
<keyword evidence="4" id="KW-0233">DNA recombination</keyword>
<keyword evidence="2" id="KW-0229">DNA integration</keyword>
<proteinExistence type="inferred from homology"/>
<reference evidence="7" key="1">
    <citation type="journal article" date="2018" name="Genome Biol.">
        <title>SKESA: strategic k-mer extension for scrupulous assemblies.</title>
        <authorList>
            <person name="Souvorov A."/>
            <person name="Agarwala R."/>
            <person name="Lipman D.J."/>
        </authorList>
    </citation>
    <scope>NUCLEOTIDE SEQUENCE</scope>
    <source>
        <strain evidence="7">C8</strain>
    </source>
</reference>
<sequence length="187" mass="22038">MNIAYVRVSTVEQNEDRQLEGLKTYNIEKWFTEKISAKDTNRPQLKAMLEFAREGDTIYVWDFSRLARSTKDLLELVETMEAKGVHFKSIKENLDTSTPTGKLMLTMIGAINEFERNNMLERQREGIAIAKAKGKYKGRKEVNIENFKEHYNRYMKREINKTALAKELHISRPTLDKLIKEYEKERE</sequence>